<organism evidence="2 3">
    <name type="scientific">Streptomyces chrestomyceticus</name>
    <dbReference type="NCBI Taxonomy" id="68185"/>
    <lineage>
        <taxon>Bacteria</taxon>
        <taxon>Bacillati</taxon>
        <taxon>Actinomycetota</taxon>
        <taxon>Actinomycetes</taxon>
        <taxon>Kitasatosporales</taxon>
        <taxon>Streptomycetaceae</taxon>
        <taxon>Streptomyces</taxon>
    </lineage>
</organism>
<reference evidence="2 3" key="1">
    <citation type="submission" date="2023-08" db="EMBL/GenBank/DDBJ databases">
        <authorList>
            <person name="Sharma P."/>
            <person name="Verma V."/>
            <person name="Mohan M.K."/>
            <person name="Dubey A.K."/>
        </authorList>
    </citation>
    <scope>NUCLEOTIDE SEQUENCE [LARGE SCALE GENOMIC DNA]</scope>
    <source>
        <strain evidence="2 3">ADP4</strain>
    </source>
</reference>
<keyword evidence="3" id="KW-1185">Reference proteome</keyword>
<keyword evidence="1" id="KW-0472">Membrane</keyword>
<feature type="transmembrane region" description="Helical" evidence="1">
    <location>
        <begin position="451"/>
        <end position="470"/>
    </location>
</feature>
<feature type="transmembrane region" description="Helical" evidence="1">
    <location>
        <begin position="182"/>
        <end position="201"/>
    </location>
</feature>
<proteinExistence type="predicted"/>
<evidence type="ECO:0000313" key="2">
    <source>
        <dbReference type="EMBL" id="MEF3118523.1"/>
    </source>
</evidence>
<accession>A0ABU7X6E9</accession>
<feature type="transmembrane region" description="Helical" evidence="1">
    <location>
        <begin position="148"/>
        <end position="170"/>
    </location>
</feature>
<sequence length="541" mass="57759">MTRVTYGLAVADFKDRVRRPAYLVTLAAAVALGYVAVPDSGARWVIMQLGDYRGVYNSAYVGTATALACGLWISLGGFYVVRDSVGRDSRSGVGQLLAATPVRTWAYLAGKFLSNLMVLASMVGVLALTALVMQLVRGEDMSVDPVALWQPFLLLAVPLVTLAAAFALFFEALPLLRGGLGNILWFCVWVVLAVGGQGPGLPLGGIGVNGVAVSMYEDMLAQQVEMDDGAFSLGLTYLDEPLRVFDWHGFAPGPGYVLARSAFVGIAVVVALLPALWFHRFDPARVRHAAGRTQEDLAAVAAPASGYVEEVVYRDEAARSAAGRRGSALAILKTPPRPGRVLPRLWGGELRILLQGVSTWWWWGAGVWVLLGVCSPLPGATRLMLPVSWLWPILIWSRLGTQRYEHGVAGILGAYPSTYRRVVAEWAAGATLTAVVGLGPLVRLVVDGDGTGVACWAAGVVFVPSLALALGTLSRTHRLFQAVYLPLWYTVANGLPVFDFMGAIRIEGQPAGLPPTVVLAVAVVLVAVVFLVGAMRRLSRD</sequence>
<dbReference type="RefSeq" id="WP_331789571.1">
    <property type="nucleotide sequence ID" value="NZ_JAVFKM010000028.1"/>
</dbReference>
<feature type="transmembrane region" description="Helical" evidence="1">
    <location>
        <begin position="57"/>
        <end position="81"/>
    </location>
</feature>
<protein>
    <recommendedName>
        <fullName evidence="4">ABC transporter permease</fullName>
    </recommendedName>
</protein>
<feature type="transmembrane region" description="Helical" evidence="1">
    <location>
        <begin position="21"/>
        <end position="37"/>
    </location>
</feature>
<evidence type="ECO:0008006" key="4">
    <source>
        <dbReference type="Google" id="ProtNLM"/>
    </source>
</evidence>
<evidence type="ECO:0000313" key="3">
    <source>
        <dbReference type="Proteomes" id="UP001348265"/>
    </source>
</evidence>
<keyword evidence="1" id="KW-0812">Transmembrane</keyword>
<feature type="transmembrane region" description="Helical" evidence="1">
    <location>
        <begin position="516"/>
        <end position="535"/>
    </location>
</feature>
<name>A0ABU7X6E9_9ACTN</name>
<feature type="transmembrane region" description="Helical" evidence="1">
    <location>
        <begin position="422"/>
        <end position="445"/>
    </location>
</feature>
<feature type="transmembrane region" description="Helical" evidence="1">
    <location>
        <begin position="257"/>
        <end position="278"/>
    </location>
</feature>
<keyword evidence="1" id="KW-1133">Transmembrane helix</keyword>
<dbReference type="Proteomes" id="UP001348265">
    <property type="component" value="Unassembled WGS sequence"/>
</dbReference>
<gene>
    <name evidence="2" type="ORF">RB636_35780</name>
</gene>
<comment type="caution">
    <text evidence="2">The sequence shown here is derived from an EMBL/GenBank/DDBJ whole genome shotgun (WGS) entry which is preliminary data.</text>
</comment>
<dbReference type="EMBL" id="JAVFKM010000028">
    <property type="protein sequence ID" value="MEF3118523.1"/>
    <property type="molecule type" value="Genomic_DNA"/>
</dbReference>
<feature type="transmembrane region" description="Helical" evidence="1">
    <location>
        <begin position="482"/>
        <end position="504"/>
    </location>
</feature>
<evidence type="ECO:0000256" key="1">
    <source>
        <dbReference type="SAM" id="Phobius"/>
    </source>
</evidence>
<feature type="transmembrane region" description="Helical" evidence="1">
    <location>
        <begin position="112"/>
        <end position="136"/>
    </location>
</feature>